<protein>
    <submittedName>
        <fullName evidence="2">Uncharacterized protein</fullName>
    </submittedName>
</protein>
<evidence type="ECO:0000256" key="1">
    <source>
        <dbReference type="SAM" id="MobiDB-lite"/>
    </source>
</evidence>
<dbReference type="EMBL" id="KZ559144">
    <property type="protein sequence ID" value="PLB37246.1"/>
    <property type="molecule type" value="Genomic_DNA"/>
</dbReference>
<reference evidence="2 3" key="1">
    <citation type="submission" date="2017-12" db="EMBL/GenBank/DDBJ databases">
        <authorList>
            <consortium name="DOE Joint Genome Institute"/>
            <person name="Haridas S."/>
            <person name="Kjaerbolling I."/>
            <person name="Vesth T.C."/>
            <person name="Frisvad J.C."/>
            <person name="Nybo J.L."/>
            <person name="Theobald S."/>
            <person name="Kuo A."/>
            <person name="Bowyer P."/>
            <person name="Matsuda Y."/>
            <person name="Mondo S."/>
            <person name="Lyhne E.K."/>
            <person name="Kogle M.E."/>
            <person name="Clum A."/>
            <person name="Lipzen A."/>
            <person name="Salamov A."/>
            <person name="Ngan C.Y."/>
            <person name="Daum C."/>
            <person name="Chiniquy J."/>
            <person name="Barry K."/>
            <person name="LaButti K."/>
            <person name="Simmons B.A."/>
            <person name="Magnuson J.K."/>
            <person name="Mortensen U.H."/>
            <person name="Larsen T.O."/>
            <person name="Grigoriev I.V."/>
            <person name="Baker S.E."/>
            <person name="Andersen M.R."/>
            <person name="Nordberg H.P."/>
            <person name="Cantor M.N."/>
            <person name="Hua S.X."/>
        </authorList>
    </citation>
    <scope>NUCLEOTIDE SEQUENCE [LARGE SCALE GENOMIC DNA]</scope>
    <source>
        <strain evidence="2 3">CBS 102.13</strain>
    </source>
</reference>
<feature type="compositionally biased region" description="Basic and acidic residues" evidence="1">
    <location>
        <begin position="35"/>
        <end position="52"/>
    </location>
</feature>
<organism evidence="2 3">
    <name type="scientific">Aspergillus candidus</name>
    <dbReference type="NCBI Taxonomy" id="41067"/>
    <lineage>
        <taxon>Eukaryota</taxon>
        <taxon>Fungi</taxon>
        <taxon>Dikarya</taxon>
        <taxon>Ascomycota</taxon>
        <taxon>Pezizomycotina</taxon>
        <taxon>Eurotiomycetes</taxon>
        <taxon>Eurotiomycetidae</taxon>
        <taxon>Eurotiales</taxon>
        <taxon>Aspergillaceae</taxon>
        <taxon>Aspergillus</taxon>
        <taxon>Aspergillus subgen. Circumdati</taxon>
    </lineage>
</organism>
<accession>A0A2I2F9C8</accession>
<feature type="region of interest" description="Disordered" evidence="1">
    <location>
        <begin position="1"/>
        <end position="52"/>
    </location>
</feature>
<gene>
    <name evidence="2" type="ORF">BDW47DRAFT_118118</name>
</gene>
<dbReference type="STRING" id="41067.A0A2I2F9C8"/>
<dbReference type="AlphaFoldDB" id="A0A2I2F9C8"/>
<keyword evidence="3" id="KW-1185">Reference proteome</keyword>
<evidence type="ECO:0000313" key="2">
    <source>
        <dbReference type="EMBL" id="PLB37246.1"/>
    </source>
</evidence>
<dbReference type="OrthoDB" id="4156714at2759"/>
<dbReference type="Proteomes" id="UP000234585">
    <property type="component" value="Unassembled WGS sequence"/>
</dbReference>
<evidence type="ECO:0000313" key="3">
    <source>
        <dbReference type="Proteomes" id="UP000234585"/>
    </source>
</evidence>
<proteinExistence type="predicted"/>
<dbReference type="RefSeq" id="XP_024671258.1">
    <property type="nucleotide sequence ID" value="XM_024815169.1"/>
</dbReference>
<dbReference type="GeneID" id="36522329"/>
<name>A0A2I2F9C8_ASPCN</name>
<sequence length="381" mass="43783">MAKTKGAKQKIQAPKGTKRKAQKSSSPPPRKQKAKKTEQDTEETKPAPRPIEDAIALLTSDELSIIRFGHGCPFNMWDRKNGEWLTKGNDEIGRELRNEIAIRRWVNYFGVEKLKDVNHLSDDQKKKIISSLDGWCVQIPWKSLLSRFPFSVKKDFTKYLLCVLIEKDIVTKMYDNPFWYLDGKKGQDDEEGDETFGPRLKYLLDRFIEADPGDASLLRSDISRLANGIPPCQVRSGVWAKHHVERRARQVEQWAADFIASEPACWLLRPDSGFSEENRHSRLTDIYRWSAEKWARISSLRGNFDFYQLPDLGKTFNKESGMVKRANDHVPAFGDESVEGMRILLVVCGGIRVQWRNPDQGDEFFVCAQASVLAQERTMYP</sequence>